<dbReference type="PANTHER" id="PTHR31658:SF0">
    <property type="entry name" value="CONSERVED OLIGOMERIC GOLGI COMPLEX SUBUNIT 1"/>
    <property type="match status" value="1"/>
</dbReference>
<dbReference type="AlphaFoldDB" id="A0A6I9L251"/>
<evidence type="ECO:0000256" key="4">
    <source>
        <dbReference type="ARBA" id="ARBA00022448"/>
    </source>
</evidence>
<evidence type="ECO:0000256" key="8">
    <source>
        <dbReference type="SAM" id="MobiDB-lite"/>
    </source>
</evidence>
<evidence type="ECO:0000256" key="7">
    <source>
        <dbReference type="ARBA" id="ARBA00023136"/>
    </source>
</evidence>
<dbReference type="GO" id="GO:0000139">
    <property type="term" value="C:Golgi membrane"/>
    <property type="evidence" value="ECO:0007669"/>
    <property type="project" value="UniProtKB-SubCell"/>
</dbReference>
<evidence type="ECO:0000256" key="3">
    <source>
        <dbReference type="ARBA" id="ARBA00020978"/>
    </source>
</evidence>
<dbReference type="GO" id="GO:0017119">
    <property type="term" value="C:Golgi transport complex"/>
    <property type="evidence" value="ECO:0007669"/>
    <property type="project" value="Ensembl"/>
</dbReference>
<keyword evidence="7" id="KW-0472">Membrane</keyword>
<reference evidence="9" key="2">
    <citation type="submission" date="2025-08" db="UniProtKB">
        <authorList>
            <consortium name="Ensembl"/>
        </authorList>
    </citation>
    <scope>IDENTIFICATION</scope>
</reference>
<reference evidence="9" key="3">
    <citation type="submission" date="2025-09" db="UniProtKB">
        <authorList>
            <consortium name="Ensembl"/>
        </authorList>
    </citation>
    <scope>IDENTIFICATION</scope>
</reference>
<dbReference type="PANTHER" id="PTHR31658">
    <property type="entry name" value="CONSERVED OLIGOMERIC GOLGI COMPLEX SUBUNIT 1"/>
    <property type="match status" value="1"/>
</dbReference>
<evidence type="ECO:0000256" key="5">
    <source>
        <dbReference type="ARBA" id="ARBA00022927"/>
    </source>
</evidence>
<name>A0A6I9L251_PERMB</name>
<accession>A0A6I9L251</accession>
<reference evidence="9 10" key="1">
    <citation type="submission" date="2018-10" db="EMBL/GenBank/DDBJ databases">
        <title>Improved assembly of the deer mouse Peromyscus maniculatus genome.</title>
        <authorList>
            <person name="Lassance J.-M."/>
            <person name="Hoekstra H.E."/>
        </authorList>
    </citation>
    <scope>NUCLEOTIDE SEQUENCE [LARGE SCALE GENOMIC DNA]</scope>
</reference>
<keyword evidence="6" id="KW-0333">Golgi apparatus</keyword>
<keyword evidence="4" id="KW-0813">Transport</keyword>
<dbReference type="GO" id="GO:0007030">
    <property type="term" value="P:Golgi organization"/>
    <property type="evidence" value="ECO:0007669"/>
    <property type="project" value="Ensembl"/>
</dbReference>
<dbReference type="GeneTree" id="ENSGT00390000017136"/>
<dbReference type="InterPro" id="IPR033370">
    <property type="entry name" value="COG1"/>
</dbReference>
<gene>
    <name evidence="9" type="primary">Cog1</name>
</gene>
<dbReference type="CTD" id="9382"/>
<comment type="similarity">
    <text evidence="2">Belongs to the COG1 family.</text>
</comment>
<evidence type="ECO:0000256" key="1">
    <source>
        <dbReference type="ARBA" id="ARBA00004395"/>
    </source>
</evidence>
<evidence type="ECO:0000256" key="2">
    <source>
        <dbReference type="ARBA" id="ARBA00006653"/>
    </source>
</evidence>
<evidence type="ECO:0000313" key="9">
    <source>
        <dbReference type="Ensembl" id="ENSPEMP00000001961.1"/>
    </source>
</evidence>
<keyword evidence="10" id="KW-1185">Reference proteome</keyword>
<evidence type="ECO:0000313" key="10">
    <source>
        <dbReference type="Proteomes" id="UP000694547"/>
    </source>
</evidence>
<dbReference type="Pfam" id="PF08700">
    <property type="entry name" value="VPS51_Exo84_N"/>
    <property type="match status" value="1"/>
</dbReference>
<feature type="region of interest" description="Disordered" evidence="8">
    <location>
        <begin position="921"/>
        <end position="949"/>
    </location>
</feature>
<dbReference type="OrthoDB" id="46189at2759"/>
<sequence>MAAATASPALKRLDLRDPNALFETHGAEEIRGLERQVRAEIEHKKEELRQMVGERYRDLIEAADTIGQMRRCAEGLVDAVRATDQYCARLRQAGSAAPRVPRAPQPQPASEKFYSMAAQIKLLLEIPEKIWSSMETSQHLQATQLYLLCCHLHSLLQLDSSSSRYSPILSRFPILIRQVAAASHFRSTILHESKMLLKCQNVSDQAVAEALCSIMLLEESSPRQALTDFLMARKATIQKLLNQPHHGAGIKAQICSLVELLATTLNQAHALFYTLPEGMLPDPSLPCGLLFSTLETITSQHPTGKGIGVLQGETRLCSWFRHLPASIMEFQPELRTLAHPISQEYLKDTLQKWIDMCNEDIRNGVTNLLLYVKSMKGLAGIRDAVWDLLSNESASHSWEEVCQRLLEKPLLFWEDLMQQLFLDRLQTLTREGFESISNSSKELLVSALQELETNNSTSNKHVHFEQNMSLFLWSESPSDLPPDAAWVSVANRAQFANSGLSMKAQAVSPCVQNFCSALDAKLKVKLDDLLAYLPSSDTPLPKDPFPMHQAKNSAFDRYADAGIVQDMLRTQSVACIKDVVGCIQAELQTIEEVTQDREDVLHGTKLHAVLFMARLCQSLGELCPHLKQCIVGKCGGSEKPAREARALKKQGKGKAQEVLPVQAQWQEVKEVLLQQSIMAYRVWSSALVKFLIGGFTQSLLLSDAGSILATATNWDELEIQEETESGSSVTSKIRLPTQPSWYVQSFLFSLCQEVNRVGGHALPKVTLQEMLKTCMAQVIAAYEQLTEEQQVKKEGTFAMTQNRALQLLYDLRYLNIVLTSKGEEVKSGRSKPDSRIEKVTDRLEALIDPFDLDVFTPHLNSNLNRLVQRTSVLFGLVTGTENQFASRSSTFNSQEPHNILPLASSQIRFGLLPLSMTSTRKAKATSRGVETEAQVGPPALSRVGDPTHPGSLFRQLASEEDDSPAPSLFKLAWLSSMTK</sequence>
<proteinExistence type="inferred from homology"/>
<dbReference type="GO" id="GO:0015031">
    <property type="term" value="P:protein transport"/>
    <property type="evidence" value="ECO:0007669"/>
    <property type="project" value="UniProtKB-KW"/>
</dbReference>
<keyword evidence="5" id="KW-0653">Protein transport</keyword>
<organism evidence="9 10">
    <name type="scientific">Peromyscus maniculatus bairdii</name>
    <name type="common">Prairie deer mouse</name>
    <dbReference type="NCBI Taxonomy" id="230844"/>
    <lineage>
        <taxon>Eukaryota</taxon>
        <taxon>Metazoa</taxon>
        <taxon>Chordata</taxon>
        <taxon>Craniata</taxon>
        <taxon>Vertebrata</taxon>
        <taxon>Euteleostomi</taxon>
        <taxon>Mammalia</taxon>
        <taxon>Eutheria</taxon>
        <taxon>Euarchontoglires</taxon>
        <taxon>Glires</taxon>
        <taxon>Rodentia</taxon>
        <taxon>Myomorpha</taxon>
        <taxon>Muroidea</taxon>
        <taxon>Cricetidae</taxon>
        <taxon>Neotominae</taxon>
        <taxon>Peromyscus</taxon>
    </lineage>
</organism>
<protein>
    <recommendedName>
        <fullName evidence="3">Conserved oligomeric Golgi complex subunit 1</fullName>
    </recommendedName>
</protein>
<dbReference type="Ensembl" id="ENSPEMT00000002416.2">
    <property type="protein sequence ID" value="ENSPEMP00000001961.1"/>
    <property type="gene ID" value="ENSPEMG00000001847.2"/>
</dbReference>
<dbReference type="GeneID" id="102906042"/>
<dbReference type="Proteomes" id="UP000694547">
    <property type="component" value="Chromosome 8"/>
</dbReference>
<dbReference type="RefSeq" id="XP_006970506.1">
    <property type="nucleotide sequence ID" value="XM_006970444.4"/>
</dbReference>
<dbReference type="GO" id="GO:0000301">
    <property type="term" value="P:retrograde transport, vesicle recycling within Golgi"/>
    <property type="evidence" value="ECO:0007669"/>
    <property type="project" value="Ensembl"/>
</dbReference>
<comment type="subcellular location">
    <subcellularLocation>
        <location evidence="1">Golgi apparatus membrane</location>
        <topology evidence="1">Peripheral membrane protein</topology>
    </subcellularLocation>
</comment>
<evidence type="ECO:0000256" key="6">
    <source>
        <dbReference type="ARBA" id="ARBA00023034"/>
    </source>
</evidence>